<dbReference type="EMBL" id="KT240186">
    <property type="protein sequence ID" value="ALA46498.1"/>
    <property type="molecule type" value="Genomic_DNA"/>
</dbReference>
<sequence length="154" mass="17453">MKDYLEVCSTSRTGLRWKQRPKQSSVTPGEPAFTSVNGKGYYEGYFKGKRYLAHRVIVYLLSGKWPEQVDHIDGNRSNNCPTNLRAVTAAENQHNKLANGFKLDPRVGRYQARIRVDGKQVNLGSFATKQEAQAAYLAAKRTYHPTAPERCYVK</sequence>
<dbReference type="Gene3D" id="3.90.75.20">
    <property type="match status" value="1"/>
</dbReference>
<keyword evidence="3" id="KW-1185">Reference proteome</keyword>
<dbReference type="InterPro" id="IPR003615">
    <property type="entry name" value="HNH_nuc"/>
</dbReference>
<proteinExistence type="predicted"/>
<dbReference type="GO" id="GO:0003700">
    <property type="term" value="F:DNA-binding transcription factor activity"/>
    <property type="evidence" value="ECO:0007669"/>
    <property type="project" value="InterPro"/>
</dbReference>
<dbReference type="SUPFAM" id="SSF54060">
    <property type="entry name" value="His-Me finger endonucleases"/>
    <property type="match status" value="1"/>
</dbReference>
<keyword evidence="2" id="KW-0255">Endonuclease</keyword>
<dbReference type="Gene3D" id="3.30.730.10">
    <property type="entry name" value="AP2/ERF domain"/>
    <property type="match status" value="1"/>
</dbReference>
<feature type="domain" description="HNH nuclease" evidence="1">
    <location>
        <begin position="47"/>
        <end position="93"/>
    </location>
</feature>
<dbReference type="GO" id="GO:0004519">
    <property type="term" value="F:endonuclease activity"/>
    <property type="evidence" value="ECO:0007669"/>
    <property type="project" value="UniProtKB-KW"/>
</dbReference>
<organism evidence="2 3">
    <name type="scientific">Dickeya phage BF25/12</name>
    <dbReference type="NCBI Taxonomy" id="1698708"/>
    <lineage>
        <taxon>Viruses</taxon>
        <taxon>Duplodnaviria</taxon>
        <taxon>Heunggongvirae</taxon>
        <taxon>Uroviricota</taxon>
        <taxon>Caudoviricetes</taxon>
        <taxon>Autographivirales</taxon>
        <taxon>Autoscriptoviridae</taxon>
        <taxon>Corkvirinae</taxon>
        <taxon>Stompvirus</taxon>
        <taxon>Stompvirus BF2512</taxon>
    </lineage>
</organism>
<protein>
    <submittedName>
        <fullName evidence="2">Homing endonuclease</fullName>
    </submittedName>
</protein>
<dbReference type="Pfam" id="PF13392">
    <property type="entry name" value="HNH_3"/>
    <property type="match status" value="1"/>
</dbReference>
<evidence type="ECO:0000313" key="3">
    <source>
        <dbReference type="Proteomes" id="UP000223907"/>
    </source>
</evidence>
<dbReference type="Proteomes" id="UP000223907">
    <property type="component" value="Segment"/>
</dbReference>
<evidence type="ECO:0000313" key="2">
    <source>
        <dbReference type="EMBL" id="ALA46498.1"/>
    </source>
</evidence>
<gene>
    <name evidence="2" type="ORF">BF2512_42</name>
</gene>
<evidence type="ECO:0000259" key="1">
    <source>
        <dbReference type="SMART" id="SM00507"/>
    </source>
</evidence>
<name>A0A219MH34_9CAUD</name>
<dbReference type="InterPro" id="IPR016177">
    <property type="entry name" value="DNA-bd_dom_sf"/>
</dbReference>
<accession>A0A219MH34</accession>
<dbReference type="GO" id="GO:0003677">
    <property type="term" value="F:DNA binding"/>
    <property type="evidence" value="ECO:0007669"/>
    <property type="project" value="InterPro"/>
</dbReference>
<dbReference type="SUPFAM" id="SSF54171">
    <property type="entry name" value="DNA-binding domain"/>
    <property type="match status" value="1"/>
</dbReference>
<reference evidence="2 3" key="1">
    <citation type="submission" date="2015-07" db="EMBL/GenBank/DDBJ databases">
        <title>Bateriophages against Dickeya spp. of Phalaenopsis orchids.</title>
        <authorList>
            <person name="Dreo T."/>
            <person name="Naglic T."/>
            <person name="Alic S."/>
            <person name="Peterka M."/>
            <person name="Ravnikar M."/>
        </authorList>
    </citation>
    <scope>NUCLEOTIDE SEQUENCE [LARGE SCALE GENOMIC DNA]</scope>
</reference>
<dbReference type="SMART" id="SM00507">
    <property type="entry name" value="HNHc"/>
    <property type="match status" value="1"/>
</dbReference>
<keyword evidence="2" id="KW-0378">Hydrolase</keyword>
<dbReference type="InterPro" id="IPR036955">
    <property type="entry name" value="AP2/ERF_dom_sf"/>
</dbReference>
<keyword evidence="2" id="KW-0540">Nuclease</keyword>
<dbReference type="InterPro" id="IPR044925">
    <property type="entry name" value="His-Me_finger_sf"/>
</dbReference>